<protein>
    <submittedName>
        <fullName evidence="1">Uncharacterized protein</fullName>
    </submittedName>
</protein>
<keyword evidence="2" id="KW-1185">Reference proteome</keyword>
<reference evidence="1 2" key="1">
    <citation type="journal article" date="2015" name="Genome Announc.">
        <title>Complete Genome Sequence of Cupriavidus basilensis 4G11, Isolated from the Oak Ridge Field Research Center Site.</title>
        <authorList>
            <person name="Ray J."/>
            <person name="Waters R.J."/>
            <person name="Skerker J.M."/>
            <person name="Kuehl J.V."/>
            <person name="Price M.N."/>
            <person name="Huang J."/>
            <person name="Chakraborty R."/>
            <person name="Arkin A.P."/>
            <person name="Deutschbauer A."/>
        </authorList>
    </citation>
    <scope>NUCLEOTIDE SEQUENCE [LARGE SCALE GENOMIC DNA]</scope>
    <source>
        <strain evidence="1">4G11</strain>
    </source>
</reference>
<sequence length="40" mass="4656">MIACRQIVQCLACPALPRHVSRNWQKRKPGLHEMSRHGVF</sequence>
<accession>A0A0C4YIY3</accession>
<dbReference type="KEGG" id="cbw:RR42_s1415"/>
<name>A0A0C4YIY3_9BURK</name>
<evidence type="ECO:0000313" key="1">
    <source>
        <dbReference type="EMBL" id="AJG23003.1"/>
    </source>
</evidence>
<evidence type="ECO:0000313" key="2">
    <source>
        <dbReference type="Proteomes" id="UP000031843"/>
    </source>
</evidence>
<dbReference type="STRING" id="68895.RR42_s1415"/>
<organism evidence="1 2">
    <name type="scientific">Cupriavidus basilensis</name>
    <dbReference type="NCBI Taxonomy" id="68895"/>
    <lineage>
        <taxon>Bacteria</taxon>
        <taxon>Pseudomonadati</taxon>
        <taxon>Pseudomonadota</taxon>
        <taxon>Betaproteobacteria</taxon>
        <taxon>Burkholderiales</taxon>
        <taxon>Burkholderiaceae</taxon>
        <taxon>Cupriavidus</taxon>
    </lineage>
</organism>
<dbReference type="AlphaFoldDB" id="A0A0C4YIY3"/>
<dbReference type="EMBL" id="CP010537">
    <property type="protein sequence ID" value="AJG23003.1"/>
    <property type="molecule type" value="Genomic_DNA"/>
</dbReference>
<dbReference type="Proteomes" id="UP000031843">
    <property type="component" value="Chromosome secondary"/>
</dbReference>
<proteinExistence type="predicted"/>
<gene>
    <name evidence="1" type="ORF">RR42_s1415</name>
</gene>